<feature type="transmembrane region" description="Helical" evidence="1">
    <location>
        <begin position="46"/>
        <end position="65"/>
    </location>
</feature>
<evidence type="ECO:0000313" key="2">
    <source>
        <dbReference type="EMBL" id="APU01226.1"/>
    </source>
</evidence>
<evidence type="ECO:0008006" key="4">
    <source>
        <dbReference type="Google" id="ProtNLM"/>
    </source>
</evidence>
<proteinExistence type="predicted"/>
<keyword evidence="1" id="KW-0472">Membrane</keyword>
<feature type="transmembrane region" description="Helical" evidence="1">
    <location>
        <begin position="21"/>
        <end position="40"/>
    </location>
</feature>
<organism evidence="2 3">
    <name type="scientific">Aeromonas phage 51</name>
    <dbReference type="NCBI Taxonomy" id="1932901"/>
    <lineage>
        <taxon>Viruses</taxon>
        <taxon>Duplodnaviria</taxon>
        <taxon>Heunggongvirae</taxon>
        <taxon>Uroviricota</taxon>
        <taxon>Caudoviricetes</taxon>
        <taxon>Popoffvirus</taxon>
        <taxon>Popoffvirus pv56</taxon>
    </lineage>
</organism>
<accession>A0A219YB45</accession>
<reference evidence="2 3" key="1">
    <citation type="journal article" date="2017" name="Sci. Rep.">
        <title>Characterization and diversity of phages infecting Aeromonas salmonicida subsp. salmonicida.</title>
        <authorList>
            <person name="Vincent A.T."/>
            <person name="Paquet V.E."/>
            <person name="Bernatchez A."/>
            <person name="Tremblay D.M."/>
            <person name="Moineau S."/>
            <person name="Charette S.J."/>
        </authorList>
    </citation>
    <scope>NUCLEOTIDE SEQUENCE [LARGE SCALE GENOMIC DNA]</scope>
</reference>
<dbReference type="Pfam" id="PF25612">
    <property type="entry name" value="DUF7940"/>
    <property type="match status" value="1"/>
</dbReference>
<keyword evidence="1" id="KW-0812">Transmembrane</keyword>
<name>A0A219YB45_9CAUD</name>
<evidence type="ECO:0000313" key="3">
    <source>
        <dbReference type="Proteomes" id="UP000225772"/>
    </source>
</evidence>
<dbReference type="InterPro" id="IPR057700">
    <property type="entry name" value="DUF7940"/>
</dbReference>
<keyword evidence="1" id="KW-1133">Transmembrane helix</keyword>
<dbReference type="Proteomes" id="UP000225772">
    <property type="component" value="Segment"/>
</dbReference>
<evidence type="ECO:0000256" key="1">
    <source>
        <dbReference type="SAM" id="Phobius"/>
    </source>
</evidence>
<dbReference type="EMBL" id="KY290953">
    <property type="protein sequence ID" value="APU01226.1"/>
    <property type="molecule type" value="Genomic_DNA"/>
</dbReference>
<sequence>MLQLIDNWRVAHKFTSMQLMAFAGVCDIILAGVVIVNQQFPFDPLWYVLGRLALTGVSMGARLVAQRSPQ</sequence>
<protein>
    <recommendedName>
        <fullName evidence="4">Holin</fullName>
    </recommendedName>
</protein>